<proteinExistence type="predicted"/>
<dbReference type="InterPro" id="IPR050471">
    <property type="entry name" value="AB_hydrolase"/>
</dbReference>
<dbReference type="Pfam" id="PF00561">
    <property type="entry name" value="Abhydrolase_1"/>
    <property type="match status" value="1"/>
</dbReference>
<keyword evidence="3" id="KW-1185">Reference proteome</keyword>
<dbReference type="AlphaFoldDB" id="A0AAV9MYB1"/>
<dbReference type="InterPro" id="IPR000073">
    <property type="entry name" value="AB_hydrolase_1"/>
</dbReference>
<gene>
    <name evidence="2" type="ORF">LTR84_008272</name>
</gene>
<dbReference type="RefSeq" id="XP_064702060.1">
    <property type="nucleotide sequence ID" value="XM_064851819.1"/>
</dbReference>
<dbReference type="InterPro" id="IPR029058">
    <property type="entry name" value="AB_hydrolase_fold"/>
</dbReference>
<evidence type="ECO:0000259" key="1">
    <source>
        <dbReference type="Pfam" id="PF00561"/>
    </source>
</evidence>
<sequence length="273" mass="30057">MALDAKFDTVDNEGCTLHYWYQGSGPLLILVAGGGGNGEIWNGIVPLLARHYTVASFDRRGNLRSRLPKEKCQPLNIPQQARDVVAIIRAMGFKKAHIHGNSGGGLIALQLASTYSDFVEHVIAHESPTTAILPDAPQKLDFNASVYDTWRQYGSDAAWKAFSTEMVGFSFDGRDIPHETGDYFFQYEYLIFGLYTPDLDRIKRNNGSIAVAKGEGSGEAFYARTVDRQAEIIGCDKLIFPGAHLAFATNPQEYGTALLKAFKELETKSARNG</sequence>
<evidence type="ECO:0000313" key="3">
    <source>
        <dbReference type="Proteomes" id="UP001358417"/>
    </source>
</evidence>
<dbReference type="EMBL" id="JAVRRD010000030">
    <property type="protein sequence ID" value="KAK5046469.1"/>
    <property type="molecule type" value="Genomic_DNA"/>
</dbReference>
<dbReference type="PANTHER" id="PTHR43433:SF5">
    <property type="entry name" value="AB HYDROLASE-1 DOMAIN-CONTAINING PROTEIN"/>
    <property type="match status" value="1"/>
</dbReference>
<dbReference type="Proteomes" id="UP001358417">
    <property type="component" value="Unassembled WGS sequence"/>
</dbReference>
<evidence type="ECO:0000313" key="2">
    <source>
        <dbReference type="EMBL" id="KAK5046469.1"/>
    </source>
</evidence>
<dbReference type="GeneID" id="89976436"/>
<organism evidence="2 3">
    <name type="scientific">Exophiala bonariae</name>
    <dbReference type="NCBI Taxonomy" id="1690606"/>
    <lineage>
        <taxon>Eukaryota</taxon>
        <taxon>Fungi</taxon>
        <taxon>Dikarya</taxon>
        <taxon>Ascomycota</taxon>
        <taxon>Pezizomycotina</taxon>
        <taxon>Eurotiomycetes</taxon>
        <taxon>Chaetothyriomycetidae</taxon>
        <taxon>Chaetothyriales</taxon>
        <taxon>Herpotrichiellaceae</taxon>
        <taxon>Exophiala</taxon>
    </lineage>
</organism>
<dbReference type="GO" id="GO:0046503">
    <property type="term" value="P:glycerolipid catabolic process"/>
    <property type="evidence" value="ECO:0007669"/>
    <property type="project" value="TreeGrafter"/>
</dbReference>
<protein>
    <recommendedName>
        <fullName evidence="1">AB hydrolase-1 domain-containing protein</fullName>
    </recommendedName>
</protein>
<feature type="domain" description="AB hydrolase-1" evidence="1">
    <location>
        <begin position="26"/>
        <end position="139"/>
    </location>
</feature>
<name>A0AAV9MYB1_9EURO</name>
<dbReference type="SUPFAM" id="SSF53474">
    <property type="entry name" value="alpha/beta-Hydrolases"/>
    <property type="match status" value="1"/>
</dbReference>
<dbReference type="GO" id="GO:0004806">
    <property type="term" value="F:triacylglycerol lipase activity"/>
    <property type="evidence" value="ECO:0007669"/>
    <property type="project" value="TreeGrafter"/>
</dbReference>
<accession>A0AAV9MYB1</accession>
<dbReference type="PANTHER" id="PTHR43433">
    <property type="entry name" value="HYDROLASE, ALPHA/BETA FOLD FAMILY PROTEIN"/>
    <property type="match status" value="1"/>
</dbReference>
<dbReference type="Gene3D" id="3.40.50.1820">
    <property type="entry name" value="alpha/beta hydrolase"/>
    <property type="match status" value="1"/>
</dbReference>
<reference evidence="2 3" key="1">
    <citation type="submission" date="2023-08" db="EMBL/GenBank/DDBJ databases">
        <title>Black Yeasts Isolated from many extreme environments.</title>
        <authorList>
            <person name="Coleine C."/>
            <person name="Stajich J.E."/>
            <person name="Selbmann L."/>
        </authorList>
    </citation>
    <scope>NUCLEOTIDE SEQUENCE [LARGE SCALE GENOMIC DNA]</scope>
    <source>
        <strain evidence="2 3">CCFEE 5792</strain>
    </source>
</reference>
<comment type="caution">
    <text evidence="2">The sequence shown here is derived from an EMBL/GenBank/DDBJ whole genome shotgun (WGS) entry which is preliminary data.</text>
</comment>